<evidence type="ECO:0000313" key="1">
    <source>
        <dbReference type="EMBL" id="KAL0940946.1"/>
    </source>
</evidence>
<comment type="caution">
    <text evidence="1">The sequence shown here is derived from an EMBL/GenBank/DDBJ whole genome shotgun (WGS) entry which is preliminary data.</text>
</comment>
<reference evidence="1 2" key="1">
    <citation type="journal article" date="2020" name="Phytopathology">
        <title>Genome Sequence Resources of Colletotrichum truncatum, C. plurivorum, C. musicola, and C. sojae: Four Species Pathogenic to Soybean (Glycine max).</title>
        <authorList>
            <person name="Rogerio F."/>
            <person name="Boufleur T.R."/>
            <person name="Ciampi-Guillardi M."/>
            <person name="Sukno S.A."/>
            <person name="Thon M.R."/>
            <person name="Massola Junior N.S."/>
            <person name="Baroncelli R."/>
        </authorList>
    </citation>
    <scope>NUCLEOTIDE SEQUENCE [LARGE SCALE GENOMIC DNA]</scope>
    <source>
        <strain evidence="1 2">CMES1059</strain>
    </source>
</reference>
<evidence type="ECO:0000313" key="2">
    <source>
        <dbReference type="Proteomes" id="UP000805649"/>
    </source>
</evidence>
<sequence length="387" mass="44122">MQKLMKRTAQAEKQVRRRVAKQARYQQAEERGQRFREQRQQLDELNHDIKVSRLARREKWDLGPVAPRRDIFDNWGAIETNRQGRQSALKPEEVEARCAWAGGRKYLNLAVKDRVVLLEGPEKGKIDRIASINKEHGTVTLENIAKITSSVPEAFQEAMEAPPTQNAAMNIPISAIRLVHPIVDPKTGTARDVVVRAIARSPVKWDRHSGWHSWTRYIPGENIAIPWPEREKAVREDTPADTKLIDVEAQTFVPTLLRPPMPESVIDELRNKYSRFRTRHEAEYIQRKEDEESLKKALKRMSADTVASVRTPLQEFNRQQRDARRARGKPEMSDDMLEKIGEVIARNKARTLNGAGLSEVSSTPTPQILDSAVPSTEAPKESQPPPQ</sequence>
<keyword evidence="2" id="KW-1185">Reference proteome</keyword>
<dbReference type="EMBL" id="VUJX02000002">
    <property type="protein sequence ID" value="KAL0940946.1"/>
    <property type="molecule type" value="Genomic_DNA"/>
</dbReference>
<name>A0ACC3ZA40_COLTU</name>
<organism evidence="1 2">
    <name type="scientific">Colletotrichum truncatum</name>
    <name type="common">Anthracnose fungus</name>
    <name type="synonym">Colletotrichum capsici</name>
    <dbReference type="NCBI Taxonomy" id="5467"/>
    <lineage>
        <taxon>Eukaryota</taxon>
        <taxon>Fungi</taxon>
        <taxon>Dikarya</taxon>
        <taxon>Ascomycota</taxon>
        <taxon>Pezizomycotina</taxon>
        <taxon>Sordariomycetes</taxon>
        <taxon>Hypocreomycetidae</taxon>
        <taxon>Glomerellales</taxon>
        <taxon>Glomerellaceae</taxon>
        <taxon>Colletotrichum</taxon>
        <taxon>Colletotrichum truncatum species complex</taxon>
    </lineage>
</organism>
<proteinExistence type="predicted"/>
<protein>
    <submittedName>
        <fullName evidence="1">KOW domain-containing protein domain-containing protein</fullName>
    </submittedName>
</protein>
<accession>A0ACC3ZA40</accession>
<dbReference type="Proteomes" id="UP000805649">
    <property type="component" value="Unassembled WGS sequence"/>
</dbReference>
<gene>
    <name evidence="1" type="ORF">CTRU02_203709</name>
</gene>